<dbReference type="RefSeq" id="WP_178361017.1">
    <property type="nucleotide sequence ID" value="NZ_JABFYL010000045.1"/>
</dbReference>
<keyword evidence="1" id="KW-0472">Membrane</keyword>
<dbReference type="AlphaFoldDB" id="A0A850PQN2"/>
<evidence type="ECO:0000313" key="4">
    <source>
        <dbReference type="Proteomes" id="UP000570517"/>
    </source>
</evidence>
<keyword evidence="4" id="KW-1185">Reference proteome</keyword>
<dbReference type="InterPro" id="IPR046253">
    <property type="entry name" value="DUF6286"/>
</dbReference>
<gene>
    <name evidence="3" type="ORF">HLY00_4514</name>
</gene>
<feature type="transmembrane region" description="Helical" evidence="1">
    <location>
        <begin position="80"/>
        <end position="99"/>
    </location>
</feature>
<proteinExistence type="predicted"/>
<evidence type="ECO:0000313" key="3">
    <source>
        <dbReference type="EMBL" id="NVN52802.1"/>
    </source>
</evidence>
<evidence type="ECO:0000256" key="1">
    <source>
        <dbReference type="SAM" id="Phobius"/>
    </source>
</evidence>
<reference evidence="3 4" key="1">
    <citation type="submission" date="2020-05" db="EMBL/GenBank/DDBJ databases">
        <title>Draft genome sequence of Mycobacterium hippocampi DL, isolated from European seabass, Dicentrarchus labrax, reared in fish farms.</title>
        <authorList>
            <person name="Stathopoulou P."/>
            <person name="Asimakis E."/>
            <person name="Tzokas K."/>
            <person name="Batargias C."/>
            <person name="Tsiamis G."/>
        </authorList>
    </citation>
    <scope>NUCLEOTIDE SEQUENCE [LARGE SCALE GENOMIC DNA]</scope>
    <source>
        <strain evidence="3 4">DL</strain>
    </source>
</reference>
<dbReference type="Pfam" id="PF19803">
    <property type="entry name" value="DUF6286"/>
    <property type="match status" value="1"/>
</dbReference>
<organism evidence="3 4">
    <name type="scientific">Mycolicibacterium hippocampi</name>
    <dbReference type="NCBI Taxonomy" id="659824"/>
    <lineage>
        <taxon>Bacteria</taxon>
        <taxon>Bacillati</taxon>
        <taxon>Actinomycetota</taxon>
        <taxon>Actinomycetes</taxon>
        <taxon>Mycobacteriales</taxon>
        <taxon>Mycobacteriaceae</taxon>
        <taxon>Mycolicibacterium</taxon>
    </lineage>
</organism>
<accession>A0A850PQN2</accession>
<feature type="domain" description="DUF6286" evidence="2">
    <location>
        <begin position="93"/>
        <end position="193"/>
    </location>
</feature>
<name>A0A850PQN2_9MYCO</name>
<dbReference type="EMBL" id="JABFYL010000045">
    <property type="protein sequence ID" value="NVN52802.1"/>
    <property type="molecule type" value="Genomic_DNA"/>
</dbReference>
<keyword evidence="1" id="KW-0812">Transmembrane</keyword>
<keyword evidence="1" id="KW-1133">Transmembrane helix</keyword>
<dbReference type="Proteomes" id="UP000570517">
    <property type="component" value="Unassembled WGS sequence"/>
</dbReference>
<protein>
    <recommendedName>
        <fullName evidence="2">DUF6286 domain-containing protein</fullName>
    </recommendedName>
</protein>
<comment type="caution">
    <text evidence="3">The sequence shown here is derived from an EMBL/GenBank/DDBJ whole genome shotgun (WGS) entry which is preliminary data.</text>
</comment>
<sequence length="197" mass="20273">MTAAPEQTQPLEQASRQAALPAAGVAPVAAPAAGYAGALIALVMLGVGVVALRDGAVSAGWLDGRPFTTTAVGWIDGLTFAWWMYPVGIVSILLGAWLVSAALRPRRRTAVAVTARSSIWMRPADLARLASSAAETVPGVLDANSKATLHSITVTAHATSGDSAGRIKSAVTEAVRDATAIVSASPRIRVRTRRRGA</sequence>
<evidence type="ECO:0000259" key="2">
    <source>
        <dbReference type="Pfam" id="PF19803"/>
    </source>
</evidence>